<evidence type="ECO:0000256" key="3">
    <source>
        <dbReference type="PROSITE-ProRule" id="PRU00176"/>
    </source>
</evidence>
<reference evidence="6 7" key="1">
    <citation type="journal article" date="2016" name="Mol. Biol. Evol.">
        <title>Comparative Genomics of Early-Diverging Mushroom-Forming Fungi Provides Insights into the Origins of Lignocellulose Decay Capabilities.</title>
        <authorList>
            <person name="Nagy L.G."/>
            <person name="Riley R."/>
            <person name="Tritt A."/>
            <person name="Adam C."/>
            <person name="Daum C."/>
            <person name="Floudas D."/>
            <person name="Sun H."/>
            <person name="Yadav J.S."/>
            <person name="Pangilinan J."/>
            <person name="Larsson K.H."/>
            <person name="Matsuura K."/>
            <person name="Barry K."/>
            <person name="Labutti K."/>
            <person name="Kuo R."/>
            <person name="Ohm R.A."/>
            <person name="Bhattacharya S.S."/>
            <person name="Shirouzu T."/>
            <person name="Yoshinaga Y."/>
            <person name="Martin F.M."/>
            <person name="Grigoriev I.V."/>
            <person name="Hibbett D.S."/>
        </authorList>
    </citation>
    <scope>NUCLEOTIDE SEQUENCE [LARGE SCALE GENOMIC DNA]</scope>
    <source>
        <strain evidence="6 7">HHB9708</strain>
    </source>
</reference>
<dbReference type="Proteomes" id="UP000076722">
    <property type="component" value="Unassembled WGS sequence"/>
</dbReference>
<name>A0A164YI50_9AGAM</name>
<protein>
    <recommendedName>
        <fullName evidence="5">RRM domain-containing protein</fullName>
    </recommendedName>
</protein>
<keyword evidence="7" id="KW-1185">Reference proteome</keyword>
<dbReference type="PANTHER" id="PTHR45735">
    <property type="entry name" value="CLEAVAGE STIMULATION FACTOR SUBUNIT 2"/>
    <property type="match status" value="1"/>
</dbReference>
<comment type="subcellular location">
    <subcellularLocation>
        <location evidence="1">Nucleus</location>
    </subcellularLocation>
</comment>
<feature type="compositionally biased region" description="Pro residues" evidence="4">
    <location>
        <begin position="194"/>
        <end position="205"/>
    </location>
</feature>
<organism evidence="6 7">
    <name type="scientific">Sistotremastrum niveocremeum HHB9708</name>
    <dbReference type="NCBI Taxonomy" id="1314777"/>
    <lineage>
        <taxon>Eukaryota</taxon>
        <taxon>Fungi</taxon>
        <taxon>Dikarya</taxon>
        <taxon>Basidiomycota</taxon>
        <taxon>Agaricomycotina</taxon>
        <taxon>Agaricomycetes</taxon>
        <taxon>Sistotremastrales</taxon>
        <taxon>Sistotremastraceae</taxon>
        <taxon>Sertulicium</taxon>
        <taxon>Sertulicium niveocremeum</taxon>
    </lineage>
</organism>
<evidence type="ECO:0000259" key="5">
    <source>
        <dbReference type="PROSITE" id="PS50102"/>
    </source>
</evidence>
<dbReference type="Pfam" id="PF00076">
    <property type="entry name" value="RRM_1"/>
    <property type="match status" value="1"/>
</dbReference>
<dbReference type="Pfam" id="PF14304">
    <property type="entry name" value="CSTF_C"/>
    <property type="match status" value="1"/>
</dbReference>
<feature type="domain" description="RRM" evidence="5">
    <location>
        <begin position="1"/>
        <end position="68"/>
    </location>
</feature>
<dbReference type="InterPro" id="IPR035979">
    <property type="entry name" value="RBD_domain_sf"/>
</dbReference>
<dbReference type="SMART" id="SM00360">
    <property type="entry name" value="RRM"/>
    <property type="match status" value="1"/>
</dbReference>
<keyword evidence="3" id="KW-0694">RNA-binding</keyword>
<dbReference type="Gene3D" id="1.10.20.70">
    <property type="entry name" value="Transcription termination and cleavage factor, C-terminal domain"/>
    <property type="match status" value="1"/>
</dbReference>
<dbReference type="InterPro" id="IPR026896">
    <property type="entry name" value="CSTF_C"/>
</dbReference>
<accession>A0A164YI50</accession>
<evidence type="ECO:0000256" key="2">
    <source>
        <dbReference type="ARBA" id="ARBA00023242"/>
    </source>
</evidence>
<dbReference type="PANTHER" id="PTHR45735:SF2">
    <property type="entry name" value="CLEAVAGE STIMULATION FACTOR SUBUNIT 2"/>
    <property type="match status" value="1"/>
</dbReference>
<keyword evidence="2" id="KW-0539">Nucleus</keyword>
<dbReference type="OrthoDB" id="272703at2759"/>
<dbReference type="GO" id="GO:0005847">
    <property type="term" value="C:mRNA cleavage and polyadenylation specificity factor complex"/>
    <property type="evidence" value="ECO:0007669"/>
    <property type="project" value="TreeGrafter"/>
</dbReference>
<dbReference type="Pfam" id="PF14327">
    <property type="entry name" value="CSTF2_hinge"/>
    <property type="match status" value="1"/>
</dbReference>
<evidence type="ECO:0000313" key="6">
    <source>
        <dbReference type="EMBL" id="KZS96939.1"/>
    </source>
</evidence>
<evidence type="ECO:0000256" key="4">
    <source>
        <dbReference type="SAM" id="MobiDB-lite"/>
    </source>
</evidence>
<sequence>MGEDQLIEVFKSVGTVIGFRLVFDRDTGKPRGYGFCEFADHETAQSAVRNLNNADVGGRPLRIDLADSDPFLEGRTTVRGELMEGSDSGRGPERGRHDWLSSLPPGVSVPHGMSSMDVISRSLADMRPGQVLDLLAAMKSFVLNSPGMARELLSQNPQLACALFQALILNNIVDRSVVERMQAQAAATAAQNKPQPPPQAQPPSMQPRMPQGAPPAFNPLLAQYQTPPQNYPPVNYGVPPQNPMYGQPPQAAPPMPNYYQAPPPAATPVSQQPAPQVGDNGHPEQQRQAMLVQVLQLTPEQLSTLPPSERAAVEQLVCRIVIRLFDPLF</sequence>
<feature type="region of interest" description="Disordered" evidence="4">
    <location>
        <begin position="184"/>
        <end position="282"/>
    </location>
</feature>
<dbReference type="Gene3D" id="3.30.70.330">
    <property type="match status" value="1"/>
</dbReference>
<dbReference type="AlphaFoldDB" id="A0A164YI50"/>
<dbReference type="Gene3D" id="1.25.40.630">
    <property type="match status" value="1"/>
</dbReference>
<feature type="compositionally biased region" description="Pro residues" evidence="4">
    <location>
        <begin position="250"/>
        <end position="266"/>
    </location>
</feature>
<dbReference type="GO" id="GO:0031124">
    <property type="term" value="P:mRNA 3'-end processing"/>
    <property type="evidence" value="ECO:0007669"/>
    <property type="project" value="InterPro"/>
</dbReference>
<dbReference type="EMBL" id="KV419398">
    <property type="protein sequence ID" value="KZS96939.1"/>
    <property type="molecule type" value="Genomic_DNA"/>
</dbReference>
<dbReference type="PROSITE" id="PS50102">
    <property type="entry name" value="RRM"/>
    <property type="match status" value="1"/>
</dbReference>
<dbReference type="InterPro" id="IPR038192">
    <property type="entry name" value="CSTF_C_sf"/>
</dbReference>
<gene>
    <name evidence="6" type="ORF">SISNIDRAFT_437744</name>
</gene>
<evidence type="ECO:0000313" key="7">
    <source>
        <dbReference type="Proteomes" id="UP000076722"/>
    </source>
</evidence>
<feature type="compositionally biased region" description="Low complexity" evidence="4">
    <location>
        <begin position="184"/>
        <end position="193"/>
    </location>
</feature>
<dbReference type="InterPro" id="IPR012677">
    <property type="entry name" value="Nucleotide-bd_a/b_plait_sf"/>
</dbReference>
<dbReference type="STRING" id="1314777.A0A164YI50"/>
<dbReference type="GO" id="GO:0003729">
    <property type="term" value="F:mRNA binding"/>
    <property type="evidence" value="ECO:0007669"/>
    <property type="project" value="TreeGrafter"/>
</dbReference>
<evidence type="ECO:0000256" key="1">
    <source>
        <dbReference type="ARBA" id="ARBA00004123"/>
    </source>
</evidence>
<proteinExistence type="predicted"/>
<dbReference type="InterPro" id="IPR025742">
    <property type="entry name" value="CSTF2_hinge"/>
</dbReference>
<dbReference type="SUPFAM" id="SSF54928">
    <property type="entry name" value="RNA-binding domain, RBD"/>
    <property type="match status" value="1"/>
</dbReference>
<dbReference type="InterPro" id="IPR000504">
    <property type="entry name" value="RRM_dom"/>
</dbReference>